<feature type="transmembrane region" description="Helical" evidence="7">
    <location>
        <begin position="241"/>
        <end position="266"/>
    </location>
</feature>
<evidence type="ECO:0000256" key="1">
    <source>
        <dbReference type="ARBA" id="ARBA00004651"/>
    </source>
</evidence>
<protein>
    <submittedName>
        <fullName evidence="9">Putative ABC transport system permease protein</fullName>
    </submittedName>
</protein>
<dbReference type="GO" id="GO:0005886">
    <property type="term" value="C:plasma membrane"/>
    <property type="evidence" value="ECO:0007669"/>
    <property type="project" value="UniProtKB-SubCell"/>
</dbReference>
<evidence type="ECO:0000256" key="6">
    <source>
        <dbReference type="ARBA" id="ARBA00038076"/>
    </source>
</evidence>
<evidence type="ECO:0000256" key="5">
    <source>
        <dbReference type="ARBA" id="ARBA00023136"/>
    </source>
</evidence>
<dbReference type="Pfam" id="PF02687">
    <property type="entry name" value="FtsX"/>
    <property type="match status" value="2"/>
</dbReference>
<reference evidence="9 10" key="1">
    <citation type="submission" date="2020-08" db="EMBL/GenBank/DDBJ databases">
        <title>Sequencing the genomes of 1000 actinobacteria strains.</title>
        <authorList>
            <person name="Klenk H.-P."/>
        </authorList>
    </citation>
    <scope>NUCLEOTIDE SEQUENCE [LARGE SCALE GENOMIC DNA]</scope>
    <source>
        <strain evidence="9 10">DSM 45886</strain>
    </source>
</reference>
<evidence type="ECO:0000256" key="4">
    <source>
        <dbReference type="ARBA" id="ARBA00022989"/>
    </source>
</evidence>
<dbReference type="PANTHER" id="PTHR30572:SF4">
    <property type="entry name" value="ABC TRANSPORTER PERMEASE YTRF"/>
    <property type="match status" value="1"/>
</dbReference>
<dbReference type="AlphaFoldDB" id="A0A7W7SL44"/>
<feature type="domain" description="ABC3 transporter permease C-terminal" evidence="8">
    <location>
        <begin position="712"/>
        <end position="816"/>
    </location>
</feature>
<dbReference type="PANTHER" id="PTHR30572">
    <property type="entry name" value="MEMBRANE COMPONENT OF TRANSPORTER-RELATED"/>
    <property type="match status" value="1"/>
</dbReference>
<keyword evidence="10" id="KW-1185">Reference proteome</keyword>
<dbReference type="InterPro" id="IPR003838">
    <property type="entry name" value="ABC3_permease_C"/>
</dbReference>
<dbReference type="Proteomes" id="UP000578819">
    <property type="component" value="Unassembled WGS sequence"/>
</dbReference>
<dbReference type="GO" id="GO:0022857">
    <property type="term" value="F:transmembrane transporter activity"/>
    <property type="evidence" value="ECO:0007669"/>
    <property type="project" value="TreeGrafter"/>
</dbReference>
<keyword evidence="5 7" id="KW-0472">Membrane</keyword>
<evidence type="ECO:0000256" key="2">
    <source>
        <dbReference type="ARBA" id="ARBA00022475"/>
    </source>
</evidence>
<evidence type="ECO:0000259" key="8">
    <source>
        <dbReference type="Pfam" id="PF02687"/>
    </source>
</evidence>
<dbReference type="InterPro" id="IPR050250">
    <property type="entry name" value="Macrolide_Exporter_MacB"/>
</dbReference>
<dbReference type="EMBL" id="JACHJW010000001">
    <property type="protein sequence ID" value="MBB4956646.1"/>
    <property type="molecule type" value="Genomic_DNA"/>
</dbReference>
<name>A0A7W7SL44_9ACTN</name>
<feature type="transmembrane region" description="Helical" evidence="7">
    <location>
        <begin position="708"/>
        <end position="733"/>
    </location>
</feature>
<evidence type="ECO:0000313" key="10">
    <source>
        <dbReference type="Proteomes" id="UP000578819"/>
    </source>
</evidence>
<feature type="transmembrane region" description="Helical" evidence="7">
    <location>
        <begin position="334"/>
        <end position="358"/>
    </location>
</feature>
<evidence type="ECO:0000313" key="9">
    <source>
        <dbReference type="EMBL" id="MBB4956646.1"/>
    </source>
</evidence>
<feature type="domain" description="ABC3 transporter permease C-terminal" evidence="8">
    <location>
        <begin position="254"/>
        <end position="364"/>
    </location>
</feature>
<keyword evidence="3 7" id="KW-0812">Transmembrane</keyword>
<feature type="transmembrane region" description="Helical" evidence="7">
    <location>
        <begin position="287"/>
        <end position="314"/>
    </location>
</feature>
<feature type="transmembrane region" description="Helical" evidence="7">
    <location>
        <begin position="459"/>
        <end position="481"/>
    </location>
</feature>
<keyword evidence="4 7" id="KW-1133">Transmembrane helix</keyword>
<feature type="transmembrane region" description="Helical" evidence="7">
    <location>
        <begin position="31"/>
        <end position="52"/>
    </location>
</feature>
<feature type="transmembrane region" description="Helical" evidence="7">
    <location>
        <begin position="761"/>
        <end position="786"/>
    </location>
</feature>
<dbReference type="RefSeq" id="WP_184532205.1">
    <property type="nucleotide sequence ID" value="NZ_JACHJW010000001.1"/>
</dbReference>
<comment type="caution">
    <text evidence="9">The sequence shown here is derived from an EMBL/GenBank/DDBJ whole genome shotgun (WGS) entry which is preliminary data.</text>
</comment>
<proteinExistence type="inferred from homology"/>
<evidence type="ECO:0000256" key="3">
    <source>
        <dbReference type="ARBA" id="ARBA00022692"/>
    </source>
</evidence>
<feature type="transmembrane region" description="Helical" evidence="7">
    <location>
        <begin position="379"/>
        <end position="404"/>
    </location>
</feature>
<comment type="similarity">
    <text evidence="6">Belongs to the ABC-4 integral membrane protein family.</text>
</comment>
<sequence length="829" mass="85423">MTGRAAEYAGSWRTAIRIARRSAWRNKGRSTLILLMLFLPACAATILVASWANLSGTSAQEADFNMGRADLIVDDVDGVLASLPSGSRTLPLATGRTVVDTVDGLASYEYEAVDVTDPLTTRKYVTRAGTAPHGTGEVAVSRALADDLGIGLGDHVNAGMPQRRMTVAGIIDVSRSLSLPALVVPADAPLSTGARRHLMVDLPDSASTWTPPEPTGPDSLMVGSMSRAGAGPSVEQRALEVAAATLVTAFAGAQVVLLAGAAFMVGARRQRRELATVASVGATGRQVGRIVLAGGLVLGAGAAIAGAIVGLLTFELAGPTIERVADHPLVDVAIPWWQVTVVAALTVAIGLLAALLPARSVGRRPVRAELGGPRGGSRSGLQGLVVGLVLVAVGTVALVVAATPNGRVELIAAGTVAQLLGVVGCGPTLIRGCGRFAANLPLAGRLALRHAARNQLRTGAAVAAVTAAVAGSVALTLVGAAQGETPPVRSEARPGQILLPAQASDLLGPDGVRRLAQALPTRATTQLRLVAGSPDGEVFIPMLHDLFDDPETAETPAAMNAMEQRGIAVGDAETIRMVTGREATGAELGLLRQGGLVLFNDTLMSQDSQVSLATNGRQDRLPAMVASRGEYFTSLPGALISETTAGRLGYTVTPGNLVVETTRVARPDELARATTVLLRAQLDATPVPGAPVEVKLAAGRVRTDETNAMFYVLAAISMVITVTASIVAVGLAASELRGDLSTMTAVGATPRIRRRIAAAQAAVVVGFGAPLGLLAGIGPAAGYVAYSTEIDWHTPWRALFAVVVLPPVLAVLLAWAFHRNRFPLVRRTH</sequence>
<feature type="transmembrane region" description="Helical" evidence="7">
    <location>
        <begin position="410"/>
        <end position="430"/>
    </location>
</feature>
<keyword evidence="2" id="KW-1003">Cell membrane</keyword>
<evidence type="ECO:0000256" key="7">
    <source>
        <dbReference type="SAM" id="Phobius"/>
    </source>
</evidence>
<organism evidence="9 10">
    <name type="scientific">Micromonospora polyrhachis</name>
    <dbReference type="NCBI Taxonomy" id="1282883"/>
    <lineage>
        <taxon>Bacteria</taxon>
        <taxon>Bacillati</taxon>
        <taxon>Actinomycetota</taxon>
        <taxon>Actinomycetes</taxon>
        <taxon>Micromonosporales</taxon>
        <taxon>Micromonosporaceae</taxon>
        <taxon>Micromonospora</taxon>
    </lineage>
</organism>
<gene>
    <name evidence="9" type="ORF">FHR38_000379</name>
</gene>
<comment type="subcellular location">
    <subcellularLocation>
        <location evidence="1">Cell membrane</location>
        <topology evidence="1">Multi-pass membrane protein</topology>
    </subcellularLocation>
</comment>
<feature type="transmembrane region" description="Helical" evidence="7">
    <location>
        <begin position="798"/>
        <end position="817"/>
    </location>
</feature>
<accession>A0A7W7SL44</accession>